<feature type="compositionally biased region" description="Basic and acidic residues" evidence="1">
    <location>
        <begin position="196"/>
        <end position="215"/>
    </location>
</feature>
<dbReference type="Pfam" id="PF15481">
    <property type="entry name" value="CPG4"/>
    <property type="match status" value="1"/>
</dbReference>
<keyword evidence="2" id="KW-0732">Signal</keyword>
<name>A0A7I8X712_BURXY</name>
<feature type="signal peptide" evidence="2">
    <location>
        <begin position="1"/>
        <end position="16"/>
    </location>
</feature>
<gene>
    <name evidence="4" type="ORF">BXYJ_LOCUS13123</name>
</gene>
<dbReference type="EMBL" id="CAJFDI010000005">
    <property type="protein sequence ID" value="CAD5233032.1"/>
    <property type="molecule type" value="Genomic_DNA"/>
</dbReference>
<dbReference type="Proteomes" id="UP000582659">
    <property type="component" value="Unassembled WGS sequence"/>
</dbReference>
<accession>A0A7I8X712</accession>
<keyword evidence="5" id="KW-1185">Reference proteome</keyword>
<reference evidence="4" key="1">
    <citation type="submission" date="2020-09" db="EMBL/GenBank/DDBJ databases">
        <authorList>
            <person name="Kikuchi T."/>
        </authorList>
    </citation>
    <scope>NUCLEOTIDE SEQUENCE</scope>
    <source>
        <strain evidence="4">Ka4C1</strain>
    </source>
</reference>
<dbReference type="SMR" id="A0A7I8X712"/>
<evidence type="ECO:0000313" key="4">
    <source>
        <dbReference type="EMBL" id="CAD5233032.1"/>
    </source>
</evidence>
<evidence type="ECO:0000313" key="5">
    <source>
        <dbReference type="Proteomes" id="UP000659654"/>
    </source>
</evidence>
<comment type="caution">
    <text evidence="4">The sequence shown here is derived from an EMBL/GenBank/DDBJ whole genome shotgun (WGS) entry which is preliminary data.</text>
</comment>
<dbReference type="AlphaFoldDB" id="A0A7I8X712"/>
<organism evidence="4 5">
    <name type="scientific">Bursaphelenchus xylophilus</name>
    <name type="common">Pinewood nematode worm</name>
    <name type="synonym">Aphelenchoides xylophilus</name>
    <dbReference type="NCBI Taxonomy" id="6326"/>
    <lineage>
        <taxon>Eukaryota</taxon>
        <taxon>Metazoa</taxon>
        <taxon>Ecdysozoa</taxon>
        <taxon>Nematoda</taxon>
        <taxon>Chromadorea</taxon>
        <taxon>Rhabditida</taxon>
        <taxon>Tylenchina</taxon>
        <taxon>Tylenchomorpha</taxon>
        <taxon>Aphelenchoidea</taxon>
        <taxon>Aphelenchoididae</taxon>
        <taxon>Bursaphelenchus</taxon>
    </lineage>
</organism>
<evidence type="ECO:0000259" key="3">
    <source>
        <dbReference type="Pfam" id="PF15481"/>
    </source>
</evidence>
<dbReference type="Proteomes" id="UP000659654">
    <property type="component" value="Unassembled WGS sequence"/>
</dbReference>
<dbReference type="InterPro" id="IPR029153">
    <property type="entry name" value="CPG4"/>
</dbReference>
<feature type="region of interest" description="Disordered" evidence="1">
    <location>
        <begin position="196"/>
        <end position="221"/>
    </location>
</feature>
<feature type="chain" id="PRO_5035384999" evidence="2">
    <location>
        <begin position="17"/>
        <end position="221"/>
    </location>
</feature>
<feature type="domain" description="Chondroitin proteoglycan 4" evidence="3">
    <location>
        <begin position="23"/>
        <end position="111"/>
    </location>
</feature>
<evidence type="ECO:0000256" key="2">
    <source>
        <dbReference type="SAM" id="SignalP"/>
    </source>
</evidence>
<protein>
    <submittedName>
        <fullName evidence="4">(pine wood nematode) hypothetical protein</fullName>
    </submittedName>
</protein>
<proteinExistence type="predicted"/>
<evidence type="ECO:0000256" key="1">
    <source>
        <dbReference type="SAM" id="MobiDB-lite"/>
    </source>
</evidence>
<sequence length="221" mass="25889">MKTFSLLALLFGLSQASQQLSPCLQKCLEPMAKIEKTISYVYRNYEDVCDILEKQALCAQDCSATDRAMFFQYTTFYRIHCVDMEEELEDHMPCLKEASYKADFVCRDKCQNKQQKTLTKEEKQSNVCKTVECSTLCYFKQFSESCPKAQNVMVKLNVRNAEEMRRLTHEKHVQDMSEQCRRIHDGDYIRSQLLDAVRHDKPEKASKSEKSDKMEKKIKKN</sequence>
<dbReference type="EMBL" id="CAJFCV020000005">
    <property type="protein sequence ID" value="CAG9126422.1"/>
    <property type="molecule type" value="Genomic_DNA"/>
</dbReference>
<dbReference type="OrthoDB" id="5826574at2759"/>